<evidence type="ECO:0000313" key="4">
    <source>
        <dbReference type="Proteomes" id="UP000092659"/>
    </source>
</evidence>
<dbReference type="STRING" id="68214.AVL59_28670"/>
<reference evidence="3 5" key="2">
    <citation type="submission" date="2021-03" db="EMBL/GenBank/DDBJ databases">
        <title>Genomic Encyclopedia of Type Strains, Phase IV (KMG-IV): sequencing the most valuable type-strain genomes for metagenomic binning, comparative biology and taxonomic classification.</title>
        <authorList>
            <person name="Goeker M."/>
        </authorList>
    </citation>
    <scope>NUCLEOTIDE SEQUENCE [LARGE SCALE GENOMIC DNA]</scope>
    <source>
        <strain evidence="3 5">DSM 40499</strain>
    </source>
</reference>
<dbReference type="Gene3D" id="3.30.70.100">
    <property type="match status" value="1"/>
</dbReference>
<evidence type="ECO:0000313" key="3">
    <source>
        <dbReference type="EMBL" id="MBP2047646.1"/>
    </source>
</evidence>
<keyword evidence="5" id="KW-1185">Reference proteome</keyword>
<name>A0A1B1B2E5_9ACTN</name>
<reference evidence="2 4" key="1">
    <citation type="submission" date="2016-06" db="EMBL/GenBank/DDBJ databases">
        <title>Complete genome sequence of Streptomyces griseochromogenes ATCC 14511, the Blasticidin S producer.</title>
        <authorList>
            <person name="Wu L."/>
        </authorList>
    </citation>
    <scope>NUCLEOTIDE SEQUENCE [LARGE SCALE GENOMIC DNA]</scope>
    <source>
        <strain evidence="2 4">ATCC 14511</strain>
    </source>
</reference>
<organism evidence="2 4">
    <name type="scientific">Streptomyces griseochromogenes</name>
    <dbReference type="NCBI Taxonomy" id="68214"/>
    <lineage>
        <taxon>Bacteria</taxon>
        <taxon>Bacillati</taxon>
        <taxon>Actinomycetota</taxon>
        <taxon>Actinomycetes</taxon>
        <taxon>Kitasatosporales</taxon>
        <taxon>Streptomycetaceae</taxon>
        <taxon>Streptomyces</taxon>
    </lineage>
</organism>
<keyword evidence="3" id="KW-0503">Monooxygenase</keyword>
<evidence type="ECO:0000313" key="2">
    <source>
        <dbReference type="EMBL" id="ANP52989.1"/>
    </source>
</evidence>
<dbReference type="InterPro" id="IPR011008">
    <property type="entry name" value="Dimeric_a/b-barrel"/>
</dbReference>
<dbReference type="KEGG" id="sgs:AVL59_28670"/>
<evidence type="ECO:0000313" key="5">
    <source>
        <dbReference type="Proteomes" id="UP001519309"/>
    </source>
</evidence>
<dbReference type="GO" id="GO:0004497">
    <property type="term" value="F:monooxygenase activity"/>
    <property type="evidence" value="ECO:0007669"/>
    <property type="project" value="UniProtKB-KW"/>
</dbReference>
<sequence length="102" mass="11580">MIYEYAYLYITRGREAEFERALVAASPILRSAEGCRSVDLYRDVEAEGPYLLRVGWASLEDHVEKFPKSKQAPEFAAAIEHFFDREPTLRHFDSQPVGAGIG</sequence>
<dbReference type="Pfam" id="PF03992">
    <property type="entry name" value="ABM"/>
    <property type="match status" value="1"/>
</dbReference>
<keyword evidence="3" id="KW-0560">Oxidoreductase</keyword>
<dbReference type="RefSeq" id="WP_067310038.1">
    <property type="nucleotide sequence ID" value="NZ_CP016279.1"/>
</dbReference>
<dbReference type="EMBL" id="JAGGLP010000001">
    <property type="protein sequence ID" value="MBP2047646.1"/>
    <property type="molecule type" value="Genomic_DNA"/>
</dbReference>
<dbReference type="OrthoDB" id="9798157at2"/>
<dbReference type="SUPFAM" id="SSF54909">
    <property type="entry name" value="Dimeric alpha+beta barrel"/>
    <property type="match status" value="1"/>
</dbReference>
<protein>
    <submittedName>
        <fullName evidence="3">Heme-degrading monooxygenase HmoA</fullName>
    </submittedName>
</protein>
<dbReference type="Proteomes" id="UP001519309">
    <property type="component" value="Unassembled WGS sequence"/>
</dbReference>
<dbReference type="InterPro" id="IPR007138">
    <property type="entry name" value="ABM_dom"/>
</dbReference>
<accession>A0A1B1B2E5</accession>
<dbReference type="EMBL" id="CP016279">
    <property type="protein sequence ID" value="ANP52989.1"/>
    <property type="molecule type" value="Genomic_DNA"/>
</dbReference>
<dbReference type="AlphaFoldDB" id="A0A1B1B2E5"/>
<gene>
    <name evidence="2" type="ORF">AVL59_28670</name>
    <name evidence="3" type="ORF">J2Z21_000568</name>
</gene>
<evidence type="ECO:0000259" key="1">
    <source>
        <dbReference type="Pfam" id="PF03992"/>
    </source>
</evidence>
<dbReference type="Proteomes" id="UP000092659">
    <property type="component" value="Chromosome"/>
</dbReference>
<feature type="domain" description="ABM" evidence="1">
    <location>
        <begin position="1"/>
        <end position="78"/>
    </location>
</feature>
<proteinExistence type="predicted"/>